<dbReference type="EMBL" id="VSSQ01084147">
    <property type="protein sequence ID" value="MPN32247.1"/>
    <property type="molecule type" value="Genomic_DNA"/>
</dbReference>
<comment type="caution">
    <text evidence="1">The sequence shown here is derived from an EMBL/GenBank/DDBJ whole genome shotgun (WGS) entry which is preliminary data.</text>
</comment>
<accession>A0A645GZP0</accession>
<gene>
    <name evidence="1" type="ORF">SDC9_179723</name>
</gene>
<organism evidence="1">
    <name type="scientific">bioreactor metagenome</name>
    <dbReference type="NCBI Taxonomy" id="1076179"/>
    <lineage>
        <taxon>unclassified sequences</taxon>
        <taxon>metagenomes</taxon>
        <taxon>ecological metagenomes</taxon>
    </lineage>
</organism>
<dbReference type="AlphaFoldDB" id="A0A645GZP0"/>
<name>A0A645GZP0_9ZZZZ</name>
<evidence type="ECO:0000313" key="1">
    <source>
        <dbReference type="EMBL" id="MPN32247.1"/>
    </source>
</evidence>
<protein>
    <submittedName>
        <fullName evidence="1">Uncharacterized protein</fullName>
    </submittedName>
</protein>
<reference evidence="1" key="1">
    <citation type="submission" date="2019-08" db="EMBL/GenBank/DDBJ databases">
        <authorList>
            <person name="Kucharzyk K."/>
            <person name="Murdoch R.W."/>
            <person name="Higgins S."/>
            <person name="Loffler F."/>
        </authorList>
    </citation>
    <scope>NUCLEOTIDE SEQUENCE</scope>
</reference>
<sequence length="70" mass="8008">MRIKRLILQRGGGLVLELEQGLRRAEVLLVHIFGLPVYPLRLDVIIVDVALDRLLSESTHKPPLLIRLYV</sequence>
<proteinExistence type="predicted"/>